<name>A0A1C6TPX6_9ACTN</name>
<feature type="region of interest" description="Disordered" evidence="1">
    <location>
        <begin position="1"/>
        <end position="28"/>
    </location>
</feature>
<dbReference type="AlphaFoldDB" id="A0A1C6TPX6"/>
<keyword evidence="2" id="KW-0347">Helicase</keyword>
<accession>A0A1C6TPX6</accession>
<dbReference type="STRING" id="47855.GA0070606_0057"/>
<keyword evidence="2" id="KW-0378">Hydrolase</keyword>
<keyword evidence="2" id="KW-0067">ATP-binding</keyword>
<evidence type="ECO:0000313" key="2">
    <source>
        <dbReference type="EMBL" id="SCL43865.1"/>
    </source>
</evidence>
<keyword evidence="3" id="KW-1185">Reference proteome</keyword>
<reference evidence="3" key="1">
    <citation type="submission" date="2016-06" db="EMBL/GenBank/DDBJ databases">
        <authorList>
            <person name="Varghese N."/>
            <person name="Submissions Spin"/>
        </authorList>
    </citation>
    <scope>NUCLEOTIDE SEQUENCE [LARGE SCALE GENOMIC DNA]</scope>
    <source>
        <strain evidence="3">DSM 43903</strain>
    </source>
</reference>
<proteinExistence type="predicted"/>
<dbReference type="Proteomes" id="UP000199001">
    <property type="component" value="Unassembled WGS sequence"/>
</dbReference>
<feature type="compositionally biased region" description="Polar residues" evidence="1">
    <location>
        <begin position="19"/>
        <end position="28"/>
    </location>
</feature>
<sequence>MPRHAGARATSGEDVSDSAPHQLSPLSGMTSCRWGRAWAHPAEERAEMPKTNRKLARAVIERRDSTGETYTQAREGVLATLTLPETERQAHAFRAAVALRMAHAGEDADQAATAVEHIRELAECNGWPFADAQAAYDDPANQVMCTTCGWTNGMACPECPGCGCYNGQCTGWRHGEFMDDDERRARNECPDCGGDSTNHYECRCYDDEA</sequence>
<dbReference type="GO" id="GO:0004386">
    <property type="term" value="F:helicase activity"/>
    <property type="evidence" value="ECO:0007669"/>
    <property type="project" value="UniProtKB-KW"/>
</dbReference>
<gene>
    <name evidence="2" type="ORF">GA0070606_0057</name>
</gene>
<protein>
    <submittedName>
        <fullName evidence="2">Replication restart DNA helicase PriA</fullName>
    </submittedName>
</protein>
<dbReference type="EMBL" id="FMHZ01000001">
    <property type="protein sequence ID" value="SCL43865.1"/>
    <property type="molecule type" value="Genomic_DNA"/>
</dbReference>
<dbReference type="PROSITE" id="PS51257">
    <property type="entry name" value="PROKAR_LIPOPROTEIN"/>
    <property type="match status" value="1"/>
</dbReference>
<keyword evidence="2" id="KW-0547">Nucleotide-binding</keyword>
<organism evidence="2 3">
    <name type="scientific">Micromonospora citrea</name>
    <dbReference type="NCBI Taxonomy" id="47855"/>
    <lineage>
        <taxon>Bacteria</taxon>
        <taxon>Bacillati</taxon>
        <taxon>Actinomycetota</taxon>
        <taxon>Actinomycetes</taxon>
        <taxon>Micromonosporales</taxon>
        <taxon>Micromonosporaceae</taxon>
        <taxon>Micromonospora</taxon>
    </lineage>
</organism>
<evidence type="ECO:0000313" key="3">
    <source>
        <dbReference type="Proteomes" id="UP000199001"/>
    </source>
</evidence>
<evidence type="ECO:0000256" key="1">
    <source>
        <dbReference type="SAM" id="MobiDB-lite"/>
    </source>
</evidence>